<evidence type="ECO:0000313" key="2">
    <source>
        <dbReference type="Proteomes" id="UP000821865"/>
    </source>
</evidence>
<organism evidence="1 2">
    <name type="scientific">Dermacentor silvarum</name>
    <name type="common">Tick</name>
    <dbReference type="NCBI Taxonomy" id="543639"/>
    <lineage>
        <taxon>Eukaryota</taxon>
        <taxon>Metazoa</taxon>
        <taxon>Ecdysozoa</taxon>
        <taxon>Arthropoda</taxon>
        <taxon>Chelicerata</taxon>
        <taxon>Arachnida</taxon>
        <taxon>Acari</taxon>
        <taxon>Parasitiformes</taxon>
        <taxon>Ixodida</taxon>
        <taxon>Ixodoidea</taxon>
        <taxon>Ixodidae</taxon>
        <taxon>Rhipicephalinae</taxon>
        <taxon>Dermacentor</taxon>
    </lineage>
</organism>
<comment type="caution">
    <text evidence="1">The sequence shown here is derived from an EMBL/GenBank/DDBJ whole genome shotgun (WGS) entry which is preliminary data.</text>
</comment>
<keyword evidence="2" id="KW-1185">Reference proteome</keyword>
<sequence>MMTPPISNELLISLVQFEPALWDQRSDMYRRNDARLNGWKRVVKALGLVVSQENINLIVRRWRNLRDTFGKKVKELRKKSGAGAGEPASKWKYFDMLLFLRDIVEPRPVDSQLREEKLDRTEQFLLSLAEHMDNVPIRLRAQCKCQASRKLQLALLQALPKLRLLEDSAIALLAIGANVHDHKLVVTIDYGKENDGVRAL</sequence>
<accession>A0ACB8CE04</accession>
<name>A0ACB8CE04_DERSI</name>
<dbReference type="Proteomes" id="UP000821865">
    <property type="component" value="Chromosome 7"/>
</dbReference>
<evidence type="ECO:0000313" key="1">
    <source>
        <dbReference type="EMBL" id="KAH7940902.1"/>
    </source>
</evidence>
<protein>
    <submittedName>
        <fullName evidence="1">Uncharacterized protein</fullName>
    </submittedName>
</protein>
<reference evidence="1" key="1">
    <citation type="submission" date="2020-05" db="EMBL/GenBank/DDBJ databases">
        <title>Large-scale comparative analyses of tick genomes elucidate their genetic diversity and vector capacities.</title>
        <authorList>
            <person name="Jia N."/>
            <person name="Wang J."/>
            <person name="Shi W."/>
            <person name="Du L."/>
            <person name="Sun Y."/>
            <person name="Zhan W."/>
            <person name="Jiang J."/>
            <person name="Wang Q."/>
            <person name="Zhang B."/>
            <person name="Ji P."/>
            <person name="Sakyi L.B."/>
            <person name="Cui X."/>
            <person name="Yuan T."/>
            <person name="Jiang B."/>
            <person name="Yang W."/>
            <person name="Lam T.T.-Y."/>
            <person name="Chang Q."/>
            <person name="Ding S."/>
            <person name="Wang X."/>
            <person name="Zhu J."/>
            <person name="Ruan X."/>
            <person name="Zhao L."/>
            <person name="Wei J."/>
            <person name="Que T."/>
            <person name="Du C."/>
            <person name="Cheng J."/>
            <person name="Dai P."/>
            <person name="Han X."/>
            <person name="Huang E."/>
            <person name="Gao Y."/>
            <person name="Liu J."/>
            <person name="Shao H."/>
            <person name="Ye R."/>
            <person name="Li L."/>
            <person name="Wei W."/>
            <person name="Wang X."/>
            <person name="Wang C."/>
            <person name="Yang T."/>
            <person name="Huo Q."/>
            <person name="Li W."/>
            <person name="Guo W."/>
            <person name="Chen H."/>
            <person name="Zhou L."/>
            <person name="Ni X."/>
            <person name="Tian J."/>
            <person name="Zhou Y."/>
            <person name="Sheng Y."/>
            <person name="Liu T."/>
            <person name="Pan Y."/>
            <person name="Xia L."/>
            <person name="Li J."/>
            <person name="Zhao F."/>
            <person name="Cao W."/>
        </authorList>
    </citation>
    <scope>NUCLEOTIDE SEQUENCE</scope>
    <source>
        <strain evidence="1">Dsil-2018</strain>
    </source>
</reference>
<gene>
    <name evidence="1" type="ORF">HPB49_007745</name>
</gene>
<proteinExistence type="predicted"/>
<dbReference type="EMBL" id="CM023476">
    <property type="protein sequence ID" value="KAH7940902.1"/>
    <property type="molecule type" value="Genomic_DNA"/>
</dbReference>